<feature type="transmembrane region" description="Helical" evidence="4">
    <location>
        <begin position="402"/>
        <end position="429"/>
    </location>
</feature>
<keyword evidence="4" id="KW-1133">Transmembrane helix</keyword>
<dbReference type="Proteomes" id="UP001233836">
    <property type="component" value="Unassembled WGS sequence"/>
</dbReference>
<dbReference type="InterPro" id="IPR001173">
    <property type="entry name" value="Glyco_trans_2-like"/>
</dbReference>
<protein>
    <submittedName>
        <fullName evidence="6">Cellulose synthase/poly-beta-1,6-N-acetylglucosamine synthase-like glycosyltransferase</fullName>
    </submittedName>
</protein>
<keyword evidence="3" id="KW-0808">Transferase</keyword>
<reference evidence="6 7" key="1">
    <citation type="submission" date="2023-07" db="EMBL/GenBank/DDBJ databases">
        <title>Sorghum-associated microbial communities from plants grown in Nebraska, USA.</title>
        <authorList>
            <person name="Schachtman D."/>
        </authorList>
    </citation>
    <scope>NUCLEOTIDE SEQUENCE [LARGE SCALE GENOMIC DNA]</scope>
    <source>
        <strain evidence="6 7">DS1314</strain>
    </source>
</reference>
<evidence type="ECO:0000256" key="2">
    <source>
        <dbReference type="ARBA" id="ARBA00022676"/>
    </source>
</evidence>
<keyword evidence="4" id="KW-0812">Transmembrane</keyword>
<dbReference type="RefSeq" id="WP_307218363.1">
    <property type="nucleotide sequence ID" value="NZ_JAUSTI010000010.1"/>
</dbReference>
<evidence type="ECO:0000259" key="5">
    <source>
        <dbReference type="Pfam" id="PF00535"/>
    </source>
</evidence>
<evidence type="ECO:0000313" key="6">
    <source>
        <dbReference type="EMBL" id="MDQ0172310.1"/>
    </source>
</evidence>
<dbReference type="InterPro" id="IPR029044">
    <property type="entry name" value="Nucleotide-diphossugar_trans"/>
</dbReference>
<comment type="similarity">
    <text evidence="1">Belongs to the glycosyltransferase 2 family.</text>
</comment>
<dbReference type="PANTHER" id="PTHR43630:SF1">
    <property type="entry name" value="POLY-BETA-1,6-N-ACETYL-D-GLUCOSAMINE SYNTHASE"/>
    <property type="match status" value="1"/>
</dbReference>
<dbReference type="Pfam" id="PF00535">
    <property type="entry name" value="Glycos_transf_2"/>
    <property type="match status" value="1"/>
</dbReference>
<name>A0ABT9WGL6_9BACL</name>
<dbReference type="EMBL" id="JAUSTI010000010">
    <property type="protein sequence ID" value="MDQ0172310.1"/>
    <property type="molecule type" value="Genomic_DNA"/>
</dbReference>
<keyword evidence="4" id="KW-0472">Membrane</keyword>
<feature type="transmembrane region" description="Helical" evidence="4">
    <location>
        <begin position="369"/>
        <end position="396"/>
    </location>
</feature>
<dbReference type="Gene3D" id="3.90.550.10">
    <property type="entry name" value="Spore Coat Polysaccharide Biosynthesis Protein SpsA, Chain A"/>
    <property type="match status" value="1"/>
</dbReference>
<sequence>MNERWLELLQSLILLCYKGIWIYLVVVIIACIWLFLAAVRTMVRKKDLDLLHYDEVLNEALAPPVSVLYPVHNRENTIIADVNHLLDIHYGCYEVIVINDGSIDGTMERLMEVYELSTVKSKTHYSSIGQAVGEIRGTYRSMRYDNLVVVDKQYGGHSDALNAGIRVSQYPYFASIGPTTMLDKYAFVKMMKPVMAALPGEEIIACGGRLELADSQRVSCSRFHIQGEKPAAALPRSPLLMMQRIEYIRVFLISGLGLVRYNINTLLFTSEAFGLFKKSYVMEIGGFNPDPRMAHLELIMRLHRHMKQIKGRGRIVYIDDPVSSMKVPESCAGLHQQRIRWHRQLTNTMWEQREMAGNPKYGWMGMVTIPYFIMVELIGPVLEIGTLLLLFVGLLLPFVENSLLVVLGMLLLLYGSLLSAAVILFEVWLARRRYKAREVTRLFLYALSESFWFRPMNNIFRIHGLIKAIWSLRGHGSSRGSAYSELPADKYTGHAVKQYN</sequence>
<accession>A0ABT9WGL6</accession>
<evidence type="ECO:0000313" key="7">
    <source>
        <dbReference type="Proteomes" id="UP001233836"/>
    </source>
</evidence>
<keyword evidence="2" id="KW-0328">Glycosyltransferase</keyword>
<evidence type="ECO:0000256" key="1">
    <source>
        <dbReference type="ARBA" id="ARBA00006739"/>
    </source>
</evidence>
<comment type="caution">
    <text evidence="6">The sequence shown here is derived from an EMBL/GenBank/DDBJ whole genome shotgun (WGS) entry which is preliminary data.</text>
</comment>
<dbReference type="SUPFAM" id="SSF53448">
    <property type="entry name" value="Nucleotide-diphospho-sugar transferases"/>
    <property type="match status" value="1"/>
</dbReference>
<evidence type="ECO:0000256" key="4">
    <source>
        <dbReference type="SAM" id="Phobius"/>
    </source>
</evidence>
<evidence type="ECO:0000256" key="3">
    <source>
        <dbReference type="ARBA" id="ARBA00022679"/>
    </source>
</evidence>
<gene>
    <name evidence="6" type="ORF">J2T19_003787</name>
</gene>
<organism evidence="6 7">
    <name type="scientific">Paenibacillus tundrae</name>
    <dbReference type="NCBI Taxonomy" id="528187"/>
    <lineage>
        <taxon>Bacteria</taxon>
        <taxon>Bacillati</taxon>
        <taxon>Bacillota</taxon>
        <taxon>Bacilli</taxon>
        <taxon>Bacillales</taxon>
        <taxon>Paenibacillaceae</taxon>
        <taxon>Paenibacillus</taxon>
    </lineage>
</organism>
<feature type="domain" description="Glycosyltransferase 2-like" evidence="5">
    <location>
        <begin position="66"/>
        <end position="110"/>
    </location>
</feature>
<dbReference type="CDD" id="cd06423">
    <property type="entry name" value="CESA_like"/>
    <property type="match status" value="1"/>
</dbReference>
<feature type="transmembrane region" description="Helical" evidence="4">
    <location>
        <begin position="20"/>
        <end position="39"/>
    </location>
</feature>
<proteinExistence type="inferred from homology"/>
<keyword evidence="7" id="KW-1185">Reference proteome</keyword>
<dbReference type="PANTHER" id="PTHR43630">
    <property type="entry name" value="POLY-BETA-1,6-N-ACETYL-D-GLUCOSAMINE SYNTHASE"/>
    <property type="match status" value="1"/>
</dbReference>
<dbReference type="PROSITE" id="PS51257">
    <property type="entry name" value="PROKAR_LIPOPROTEIN"/>
    <property type="match status" value="1"/>
</dbReference>